<gene>
    <name evidence="1" type="ORF">JTE90_021662</name>
</gene>
<comment type="caution">
    <text evidence="1">The sequence shown here is derived from an EMBL/GenBank/DDBJ whole genome shotgun (WGS) entry which is preliminary data.</text>
</comment>
<dbReference type="Proteomes" id="UP000827092">
    <property type="component" value="Unassembled WGS sequence"/>
</dbReference>
<accession>A0AAV6VRM1</accession>
<dbReference type="AlphaFoldDB" id="A0AAV6VRM1"/>
<reference evidence="1 2" key="1">
    <citation type="journal article" date="2022" name="Nat. Ecol. Evol.">
        <title>A masculinizing supergene underlies an exaggerated male reproductive morph in a spider.</title>
        <authorList>
            <person name="Hendrickx F."/>
            <person name="De Corte Z."/>
            <person name="Sonet G."/>
            <person name="Van Belleghem S.M."/>
            <person name="Kostlbacher S."/>
            <person name="Vangestel C."/>
        </authorList>
    </citation>
    <scope>NUCLEOTIDE SEQUENCE [LARGE SCALE GENOMIC DNA]</scope>
    <source>
        <strain evidence="1">W744_W776</strain>
    </source>
</reference>
<evidence type="ECO:0000313" key="2">
    <source>
        <dbReference type="Proteomes" id="UP000827092"/>
    </source>
</evidence>
<sequence length="66" mass="7490">MSLKSARLASLFGSFVVRNHHQTGFRLQAMKREKAGITNDRSYSSFKDFRLSTACFPCVVMPNSFI</sequence>
<proteinExistence type="predicted"/>
<protein>
    <submittedName>
        <fullName evidence="1">Uncharacterized protein</fullName>
    </submittedName>
</protein>
<keyword evidence="2" id="KW-1185">Reference proteome</keyword>
<organism evidence="1 2">
    <name type="scientific">Oedothorax gibbosus</name>
    <dbReference type="NCBI Taxonomy" id="931172"/>
    <lineage>
        <taxon>Eukaryota</taxon>
        <taxon>Metazoa</taxon>
        <taxon>Ecdysozoa</taxon>
        <taxon>Arthropoda</taxon>
        <taxon>Chelicerata</taxon>
        <taxon>Arachnida</taxon>
        <taxon>Araneae</taxon>
        <taxon>Araneomorphae</taxon>
        <taxon>Entelegynae</taxon>
        <taxon>Araneoidea</taxon>
        <taxon>Linyphiidae</taxon>
        <taxon>Erigoninae</taxon>
        <taxon>Oedothorax</taxon>
    </lineage>
</organism>
<name>A0AAV6VRM1_9ARAC</name>
<evidence type="ECO:0000313" key="1">
    <source>
        <dbReference type="EMBL" id="KAG8198421.1"/>
    </source>
</evidence>
<dbReference type="EMBL" id="JAFNEN010000041">
    <property type="protein sequence ID" value="KAG8198421.1"/>
    <property type="molecule type" value="Genomic_DNA"/>
</dbReference>